<comment type="caution">
    <text evidence="6">The sequence shown here is derived from an EMBL/GenBank/DDBJ whole genome shotgun (WGS) entry which is preliminary data.</text>
</comment>
<keyword evidence="2" id="KW-0449">Lipoprotein</keyword>
<evidence type="ECO:0000256" key="5">
    <source>
        <dbReference type="PIRSR" id="PIRSR606689-1"/>
    </source>
</evidence>
<evidence type="ECO:0008006" key="8">
    <source>
        <dbReference type="Google" id="ProtNLM"/>
    </source>
</evidence>
<dbReference type="GO" id="GO:0005525">
    <property type="term" value="F:GTP binding"/>
    <property type="evidence" value="ECO:0007669"/>
    <property type="project" value="UniProtKB-KW"/>
</dbReference>
<keyword evidence="4 5" id="KW-0342">GTP-binding</keyword>
<gene>
    <name evidence="6" type="ORF">ANCCAN_21815</name>
</gene>
<dbReference type="PANTHER" id="PTHR45697">
    <property type="entry name" value="ADP-RIBOSYLATION FACTOR-LIKE PROTEIN 2-RELATED"/>
    <property type="match status" value="1"/>
</dbReference>
<proteinExistence type="inferred from homology"/>
<evidence type="ECO:0000313" key="7">
    <source>
        <dbReference type="Proteomes" id="UP000252519"/>
    </source>
</evidence>
<dbReference type="Pfam" id="PF00025">
    <property type="entry name" value="Arf"/>
    <property type="match status" value="1"/>
</dbReference>
<dbReference type="STRING" id="29170.A0A368FNK6"/>
<dbReference type="OrthoDB" id="2011769at2759"/>
<dbReference type="InterPro" id="IPR006689">
    <property type="entry name" value="Small_GTPase_ARF/SAR"/>
</dbReference>
<dbReference type="Gene3D" id="3.40.50.300">
    <property type="entry name" value="P-loop containing nucleotide triphosphate hydrolases"/>
    <property type="match status" value="1"/>
</dbReference>
<protein>
    <recommendedName>
        <fullName evidence="8">ADP-ribosylation factor family protein</fullName>
    </recommendedName>
</protein>
<sequence length="64" mass="6968">MLAQERLLACREELRSLLGEERLSGATLLVLANKQDLPSAARVADIAKVVPKDKNEVILDPAQS</sequence>
<evidence type="ECO:0000256" key="1">
    <source>
        <dbReference type="ARBA" id="ARBA00010290"/>
    </source>
</evidence>
<evidence type="ECO:0000256" key="2">
    <source>
        <dbReference type="ARBA" id="ARBA00022707"/>
    </source>
</evidence>
<keyword evidence="3 5" id="KW-0547">Nucleotide-binding</keyword>
<accession>A0A368FNK6</accession>
<dbReference type="InterPro" id="IPR044612">
    <property type="entry name" value="ARL2/3"/>
</dbReference>
<reference evidence="6 7" key="1">
    <citation type="submission" date="2014-10" db="EMBL/GenBank/DDBJ databases">
        <title>Draft genome of the hookworm Ancylostoma caninum.</title>
        <authorList>
            <person name="Mitreva M."/>
        </authorList>
    </citation>
    <scope>NUCLEOTIDE SEQUENCE [LARGE SCALE GENOMIC DNA]</scope>
    <source>
        <strain evidence="6 7">Baltimore</strain>
    </source>
</reference>
<comment type="similarity">
    <text evidence="1">Belongs to the small GTPase superfamily. Arf family.</text>
</comment>
<keyword evidence="2" id="KW-0519">Myristate</keyword>
<dbReference type="Proteomes" id="UP000252519">
    <property type="component" value="Unassembled WGS sequence"/>
</dbReference>
<dbReference type="AlphaFoldDB" id="A0A368FNK6"/>
<dbReference type="GO" id="GO:0003924">
    <property type="term" value="F:GTPase activity"/>
    <property type="evidence" value="ECO:0007669"/>
    <property type="project" value="InterPro"/>
</dbReference>
<evidence type="ECO:0000256" key="3">
    <source>
        <dbReference type="ARBA" id="ARBA00022741"/>
    </source>
</evidence>
<keyword evidence="7" id="KW-1185">Reference proteome</keyword>
<dbReference type="InterPro" id="IPR027417">
    <property type="entry name" value="P-loop_NTPase"/>
</dbReference>
<name>A0A368FNK6_ANCCA</name>
<dbReference type="SUPFAM" id="SSF52540">
    <property type="entry name" value="P-loop containing nucleoside triphosphate hydrolases"/>
    <property type="match status" value="1"/>
</dbReference>
<dbReference type="EMBL" id="JOJR01001103">
    <property type="protein sequence ID" value="RCN32385.1"/>
    <property type="molecule type" value="Genomic_DNA"/>
</dbReference>
<organism evidence="6 7">
    <name type="scientific">Ancylostoma caninum</name>
    <name type="common">Dog hookworm</name>
    <dbReference type="NCBI Taxonomy" id="29170"/>
    <lineage>
        <taxon>Eukaryota</taxon>
        <taxon>Metazoa</taxon>
        <taxon>Ecdysozoa</taxon>
        <taxon>Nematoda</taxon>
        <taxon>Chromadorea</taxon>
        <taxon>Rhabditida</taxon>
        <taxon>Rhabditina</taxon>
        <taxon>Rhabditomorpha</taxon>
        <taxon>Strongyloidea</taxon>
        <taxon>Ancylostomatidae</taxon>
        <taxon>Ancylostomatinae</taxon>
        <taxon>Ancylostoma</taxon>
    </lineage>
</organism>
<evidence type="ECO:0000256" key="4">
    <source>
        <dbReference type="ARBA" id="ARBA00023134"/>
    </source>
</evidence>
<evidence type="ECO:0000313" key="6">
    <source>
        <dbReference type="EMBL" id="RCN32385.1"/>
    </source>
</evidence>
<feature type="binding site" evidence="5">
    <location>
        <begin position="33"/>
        <end position="36"/>
    </location>
    <ligand>
        <name>GTP</name>
        <dbReference type="ChEBI" id="CHEBI:37565"/>
    </ligand>
</feature>